<comment type="caution">
    <text evidence="1">The sequence shown here is derived from an EMBL/GenBank/DDBJ whole genome shotgun (WGS) entry which is preliminary data.</text>
</comment>
<name>A0A833RLV9_9POAL</name>
<protein>
    <submittedName>
        <fullName evidence="1">Uncharacterized protein</fullName>
    </submittedName>
</protein>
<dbReference type="Proteomes" id="UP000623129">
    <property type="component" value="Unassembled WGS sequence"/>
</dbReference>
<evidence type="ECO:0000313" key="1">
    <source>
        <dbReference type="EMBL" id="KAF3336934.1"/>
    </source>
</evidence>
<evidence type="ECO:0000313" key="2">
    <source>
        <dbReference type="Proteomes" id="UP000623129"/>
    </source>
</evidence>
<dbReference type="EMBL" id="SWLB01000007">
    <property type="protein sequence ID" value="KAF3336934.1"/>
    <property type="molecule type" value="Genomic_DNA"/>
</dbReference>
<accession>A0A833RLV9</accession>
<organism evidence="1 2">
    <name type="scientific">Carex littledalei</name>
    <dbReference type="NCBI Taxonomy" id="544730"/>
    <lineage>
        <taxon>Eukaryota</taxon>
        <taxon>Viridiplantae</taxon>
        <taxon>Streptophyta</taxon>
        <taxon>Embryophyta</taxon>
        <taxon>Tracheophyta</taxon>
        <taxon>Spermatophyta</taxon>
        <taxon>Magnoliopsida</taxon>
        <taxon>Liliopsida</taxon>
        <taxon>Poales</taxon>
        <taxon>Cyperaceae</taxon>
        <taxon>Cyperoideae</taxon>
        <taxon>Cariceae</taxon>
        <taxon>Carex</taxon>
        <taxon>Carex subgen. Euthyceras</taxon>
    </lineage>
</organism>
<proteinExistence type="predicted"/>
<keyword evidence="2" id="KW-1185">Reference proteome</keyword>
<reference evidence="1" key="1">
    <citation type="submission" date="2020-01" db="EMBL/GenBank/DDBJ databases">
        <title>Genome sequence of Kobresia littledalei, the first chromosome-level genome in the family Cyperaceae.</title>
        <authorList>
            <person name="Qu G."/>
        </authorList>
    </citation>
    <scope>NUCLEOTIDE SEQUENCE</scope>
    <source>
        <strain evidence="1">C.B.Clarke</strain>
        <tissue evidence="1">Leaf</tissue>
    </source>
</reference>
<sequence length="100" mass="11653">MVEDALTIDRRQRRWPQEHLPLTCCSGWKSWQPPQSSSISYISLFCLHPLTLVELVMKPLSPEPDWMASKEVQEIWELLKGNYNLTCVHIHRSHNELADG</sequence>
<dbReference type="AlphaFoldDB" id="A0A833RLV9"/>
<gene>
    <name evidence="1" type="ORF">FCM35_KLT19520</name>
</gene>